<dbReference type="PANTHER" id="PTHR11101">
    <property type="entry name" value="PHOSPHATE TRANSPORTER"/>
    <property type="match status" value="1"/>
</dbReference>
<dbReference type="GO" id="GO:0005315">
    <property type="term" value="F:phosphate transmembrane transporter activity"/>
    <property type="evidence" value="ECO:0007669"/>
    <property type="project" value="InterPro"/>
</dbReference>
<dbReference type="EMBL" id="CP000812">
    <property type="protein sequence ID" value="ABV32641.1"/>
    <property type="molecule type" value="Genomic_DNA"/>
</dbReference>
<feature type="transmembrane region" description="Helical" evidence="6">
    <location>
        <begin position="6"/>
        <end position="29"/>
    </location>
</feature>
<keyword evidence="8" id="KW-1185">Reference proteome</keyword>
<comment type="subcellular location">
    <subcellularLocation>
        <location evidence="1">Membrane</location>
        <topology evidence="1">Multi-pass membrane protein</topology>
    </subcellularLocation>
</comment>
<protein>
    <submittedName>
        <fullName evidence="7">Phosphate transporter</fullName>
    </submittedName>
</protein>
<evidence type="ECO:0000256" key="2">
    <source>
        <dbReference type="ARBA" id="ARBA00022448"/>
    </source>
</evidence>
<dbReference type="Proteomes" id="UP000002016">
    <property type="component" value="Chromosome"/>
</dbReference>
<dbReference type="PANTHER" id="PTHR11101:SF80">
    <property type="entry name" value="PHOSPHATE TRANSPORTER"/>
    <property type="match status" value="1"/>
</dbReference>
<feature type="transmembrane region" description="Helical" evidence="6">
    <location>
        <begin position="125"/>
        <end position="150"/>
    </location>
</feature>
<dbReference type="KEGG" id="tle:Tlet_0069"/>
<evidence type="ECO:0000256" key="3">
    <source>
        <dbReference type="ARBA" id="ARBA00022692"/>
    </source>
</evidence>
<dbReference type="AlphaFoldDB" id="A8F3A7"/>
<evidence type="ECO:0000256" key="5">
    <source>
        <dbReference type="ARBA" id="ARBA00023136"/>
    </source>
</evidence>
<feature type="transmembrane region" description="Helical" evidence="6">
    <location>
        <begin position="41"/>
        <end position="59"/>
    </location>
</feature>
<dbReference type="HOGENOM" id="CLU_015355_0_1_0"/>
<dbReference type="STRING" id="416591.Tlet_0069"/>
<feature type="transmembrane region" description="Helical" evidence="6">
    <location>
        <begin position="162"/>
        <end position="178"/>
    </location>
</feature>
<dbReference type="InterPro" id="IPR001204">
    <property type="entry name" value="Phos_transporter"/>
</dbReference>
<reference evidence="7 8" key="1">
    <citation type="submission" date="2007-08" db="EMBL/GenBank/DDBJ databases">
        <title>Complete sequence of Thermotoga lettingae TMO.</title>
        <authorList>
            <consortium name="US DOE Joint Genome Institute"/>
            <person name="Copeland A."/>
            <person name="Lucas S."/>
            <person name="Lapidus A."/>
            <person name="Barry K."/>
            <person name="Glavina del Rio T."/>
            <person name="Dalin E."/>
            <person name="Tice H."/>
            <person name="Pitluck S."/>
            <person name="Foster B."/>
            <person name="Bruce D."/>
            <person name="Schmutz J."/>
            <person name="Larimer F."/>
            <person name="Land M."/>
            <person name="Hauser L."/>
            <person name="Kyrpides N."/>
            <person name="Mikhailova N."/>
            <person name="Nelson K."/>
            <person name="Gogarten J.P."/>
            <person name="Noll K."/>
            <person name="Richardson P."/>
        </authorList>
    </citation>
    <scope>NUCLEOTIDE SEQUENCE [LARGE SCALE GENOMIC DNA]</scope>
    <source>
        <strain evidence="8">ATCC BAA-301 / DSM 14385 / NBRC 107922 / TMO</strain>
    </source>
</reference>
<dbReference type="GO" id="GO:0035435">
    <property type="term" value="P:phosphate ion transmembrane transport"/>
    <property type="evidence" value="ECO:0007669"/>
    <property type="project" value="TreeGrafter"/>
</dbReference>
<dbReference type="Pfam" id="PF01384">
    <property type="entry name" value="PHO4"/>
    <property type="match status" value="1"/>
</dbReference>
<keyword evidence="3 6" id="KW-0812">Transmembrane</keyword>
<gene>
    <name evidence="7" type="ordered locus">Tlet_0069</name>
</gene>
<name>A8F3A7_PSELT</name>
<evidence type="ECO:0000256" key="1">
    <source>
        <dbReference type="ARBA" id="ARBA00004141"/>
    </source>
</evidence>
<evidence type="ECO:0000313" key="8">
    <source>
        <dbReference type="Proteomes" id="UP000002016"/>
    </source>
</evidence>
<organism evidence="7 8">
    <name type="scientific">Pseudothermotoga lettingae (strain ATCC BAA-301 / DSM 14385 / NBRC 107922 / TMO)</name>
    <name type="common">Thermotoga lettingae</name>
    <dbReference type="NCBI Taxonomy" id="416591"/>
    <lineage>
        <taxon>Bacteria</taxon>
        <taxon>Thermotogati</taxon>
        <taxon>Thermotogota</taxon>
        <taxon>Thermotogae</taxon>
        <taxon>Thermotogales</taxon>
        <taxon>Thermotogaceae</taxon>
        <taxon>Pseudothermotoga</taxon>
    </lineage>
</organism>
<feature type="transmembrane region" description="Helical" evidence="6">
    <location>
        <begin position="227"/>
        <end position="248"/>
    </location>
</feature>
<accession>A8F3A7</accession>
<evidence type="ECO:0000256" key="6">
    <source>
        <dbReference type="SAM" id="Phobius"/>
    </source>
</evidence>
<proteinExistence type="predicted"/>
<dbReference type="GO" id="GO:0016020">
    <property type="term" value="C:membrane"/>
    <property type="evidence" value="ECO:0007669"/>
    <property type="project" value="UniProtKB-SubCell"/>
</dbReference>
<keyword evidence="5 6" id="KW-0472">Membrane</keyword>
<feature type="transmembrane region" description="Helical" evidence="6">
    <location>
        <begin position="286"/>
        <end position="308"/>
    </location>
</feature>
<dbReference type="RefSeq" id="WP_012002122.1">
    <property type="nucleotide sequence ID" value="NC_009828.1"/>
</dbReference>
<evidence type="ECO:0000313" key="7">
    <source>
        <dbReference type="EMBL" id="ABV32641.1"/>
    </source>
</evidence>
<keyword evidence="4 6" id="KW-1133">Transmembrane helix</keyword>
<reference evidence="7 8" key="2">
    <citation type="journal article" date="2009" name="Proc. Natl. Acad. Sci. U.S.A.">
        <title>On the chimeric nature, thermophilic origin, and phylogenetic placement of the Thermotogales.</title>
        <authorList>
            <person name="Zhaxybayeva O."/>
            <person name="Swithers K.S."/>
            <person name="Lapierre P."/>
            <person name="Fournier G.P."/>
            <person name="Bickhart D.M."/>
            <person name="DeBoy R.T."/>
            <person name="Nelson K.E."/>
            <person name="Nesbo C.L."/>
            <person name="Doolittle W.F."/>
            <person name="Gogarten J.P."/>
            <person name="Noll K.M."/>
        </authorList>
    </citation>
    <scope>NUCLEOTIDE SEQUENCE [LARGE SCALE GENOMIC DNA]</scope>
    <source>
        <strain evidence="8">ATCC BAA-301 / DSM 14385 / NBRC 107922 / TMO</strain>
    </source>
</reference>
<keyword evidence="2" id="KW-0813">Transport</keyword>
<feature type="transmembrane region" description="Helical" evidence="6">
    <location>
        <begin position="71"/>
        <end position="89"/>
    </location>
</feature>
<dbReference type="eggNOG" id="COG0306">
    <property type="taxonomic scope" value="Bacteria"/>
</dbReference>
<evidence type="ECO:0000256" key="4">
    <source>
        <dbReference type="ARBA" id="ARBA00022989"/>
    </source>
</evidence>
<feature type="transmembrane region" description="Helical" evidence="6">
    <location>
        <begin position="198"/>
        <end position="215"/>
    </location>
</feature>
<sequence>MSIIYLMPGIFIGIILGANDAASIFGPLVAVGSVRYRTASIFSAIFVILGATVGGANGLETLNTLTVLERDQSAVATLAAALTVILMILIKAPASVSQAVVGSLIGVAFLNGAETIRWDILIKIVAIWIITPLSAILISFSLYRLVAYFFRKLKNVRVQDLVLQYANLMALCYSAYSLGANNVANVARSFVTGESNLVVAQLLGGVSIAIGIMFFSKRMTFVIGKSIIVLDHFSSLISGLALATNVFVFSMVGVPVSATQSAIGSVVGTGMSRGQRLSSRKTKIKIILGLVLTPSVSGIISVLLHLILRGG</sequence>